<evidence type="ECO:0000313" key="2">
    <source>
        <dbReference type="Proteomes" id="UP000324611"/>
    </source>
</evidence>
<reference evidence="1 2" key="1">
    <citation type="submission" date="2019-09" db="EMBL/GenBank/DDBJ databases">
        <title>Chitinophaga ginsengihumi sp. nov., isolated from soil of ginseng rhizosphere.</title>
        <authorList>
            <person name="Lee J."/>
        </authorList>
    </citation>
    <scope>NUCLEOTIDE SEQUENCE [LARGE SCALE GENOMIC DNA]</scope>
    <source>
        <strain evidence="1 2">BN140078</strain>
    </source>
</reference>
<organism evidence="1 2">
    <name type="scientific">Chitinophaga agrisoli</name>
    <dbReference type="NCBI Taxonomy" id="2607653"/>
    <lineage>
        <taxon>Bacteria</taxon>
        <taxon>Pseudomonadati</taxon>
        <taxon>Bacteroidota</taxon>
        <taxon>Chitinophagia</taxon>
        <taxon>Chitinophagales</taxon>
        <taxon>Chitinophagaceae</taxon>
        <taxon>Chitinophaga</taxon>
    </lineage>
</organism>
<dbReference type="RefSeq" id="WP_149837715.1">
    <property type="nucleotide sequence ID" value="NZ_VUOC01000002.1"/>
</dbReference>
<gene>
    <name evidence="1" type="ORF">F0L74_09935</name>
</gene>
<keyword evidence="2" id="KW-1185">Reference proteome</keyword>
<dbReference type="EMBL" id="VUOC01000002">
    <property type="protein sequence ID" value="KAA2242839.1"/>
    <property type="molecule type" value="Genomic_DNA"/>
</dbReference>
<reference evidence="1 2" key="2">
    <citation type="submission" date="2019-09" db="EMBL/GenBank/DDBJ databases">
        <authorList>
            <person name="Jin C."/>
        </authorList>
    </citation>
    <scope>NUCLEOTIDE SEQUENCE [LARGE SCALE GENOMIC DNA]</scope>
    <source>
        <strain evidence="1 2">BN140078</strain>
    </source>
</reference>
<evidence type="ECO:0000313" key="1">
    <source>
        <dbReference type="EMBL" id="KAA2242839.1"/>
    </source>
</evidence>
<dbReference type="AlphaFoldDB" id="A0A5B2VXT1"/>
<comment type="caution">
    <text evidence="1">The sequence shown here is derived from an EMBL/GenBank/DDBJ whole genome shotgun (WGS) entry which is preliminary data.</text>
</comment>
<name>A0A5B2VXT1_9BACT</name>
<sequence length="76" mass="8891">MAGRIRIEVDGKQVADRNYSSLAKRQEIINEFLDKNEKIEIYINPDEQQDKRPIPFDFRRGVNDIIDRSGDLLRSA</sequence>
<accession>A0A5B2VXT1</accession>
<proteinExistence type="predicted"/>
<protein>
    <submittedName>
        <fullName evidence="1">Uncharacterized protein</fullName>
    </submittedName>
</protein>
<dbReference type="Proteomes" id="UP000324611">
    <property type="component" value="Unassembled WGS sequence"/>
</dbReference>